<dbReference type="EMBL" id="AMQM01002221">
    <property type="status" value="NOT_ANNOTATED_CDS"/>
    <property type="molecule type" value="Genomic_DNA"/>
</dbReference>
<keyword evidence="4 5" id="KW-0472">Membrane</keyword>
<dbReference type="SUPFAM" id="SSF103481">
    <property type="entry name" value="Multidrug resistance efflux transporter EmrE"/>
    <property type="match status" value="1"/>
</dbReference>
<feature type="chain" id="PRO_5010980089" description="Sugar phosphate transporter domain-containing protein" evidence="6">
    <location>
        <begin position="20"/>
        <end position="149"/>
    </location>
</feature>
<accession>T1EXI3</accession>
<dbReference type="GO" id="GO:0016020">
    <property type="term" value="C:membrane"/>
    <property type="evidence" value="ECO:0007669"/>
    <property type="project" value="UniProtKB-SubCell"/>
</dbReference>
<feature type="transmembrane region" description="Helical" evidence="5">
    <location>
        <begin position="71"/>
        <end position="91"/>
    </location>
</feature>
<protein>
    <recommendedName>
        <fullName evidence="10">Sugar phosphate transporter domain-containing protein</fullName>
    </recommendedName>
</protein>
<feature type="signal peptide" evidence="6">
    <location>
        <begin position="1"/>
        <end position="19"/>
    </location>
</feature>
<reference evidence="9" key="1">
    <citation type="submission" date="2012-12" db="EMBL/GenBank/DDBJ databases">
        <authorList>
            <person name="Hellsten U."/>
            <person name="Grimwood J."/>
            <person name="Chapman J.A."/>
            <person name="Shapiro H."/>
            <person name="Aerts A."/>
            <person name="Otillar R.P."/>
            <person name="Terry A.Y."/>
            <person name="Boore J.L."/>
            <person name="Simakov O."/>
            <person name="Marletaz F."/>
            <person name="Cho S.-J."/>
            <person name="Edsinger-Gonzales E."/>
            <person name="Havlak P."/>
            <person name="Kuo D.-H."/>
            <person name="Larsson T."/>
            <person name="Lv J."/>
            <person name="Arendt D."/>
            <person name="Savage R."/>
            <person name="Osoegawa K."/>
            <person name="de Jong P."/>
            <person name="Lindberg D.R."/>
            <person name="Seaver E.C."/>
            <person name="Weisblat D.A."/>
            <person name="Putnam N.H."/>
            <person name="Grigoriev I.V."/>
            <person name="Rokhsar D.S."/>
        </authorList>
    </citation>
    <scope>NUCLEOTIDE SEQUENCE</scope>
</reference>
<reference evidence="7 9" key="2">
    <citation type="journal article" date="2013" name="Nature">
        <title>Insights into bilaterian evolution from three spiralian genomes.</title>
        <authorList>
            <person name="Simakov O."/>
            <person name="Marletaz F."/>
            <person name="Cho S.J."/>
            <person name="Edsinger-Gonzales E."/>
            <person name="Havlak P."/>
            <person name="Hellsten U."/>
            <person name="Kuo D.H."/>
            <person name="Larsson T."/>
            <person name="Lv J."/>
            <person name="Arendt D."/>
            <person name="Savage R."/>
            <person name="Osoegawa K."/>
            <person name="de Jong P."/>
            <person name="Grimwood J."/>
            <person name="Chapman J.A."/>
            <person name="Shapiro H."/>
            <person name="Aerts A."/>
            <person name="Otillar R.P."/>
            <person name="Terry A.Y."/>
            <person name="Boore J.L."/>
            <person name="Grigoriev I.V."/>
            <person name="Lindberg D.R."/>
            <person name="Seaver E.C."/>
            <person name="Weisblat D.A."/>
            <person name="Putnam N.H."/>
            <person name="Rokhsar D.S."/>
        </authorList>
    </citation>
    <scope>NUCLEOTIDE SEQUENCE</scope>
</reference>
<evidence type="ECO:0000313" key="8">
    <source>
        <dbReference type="EnsemblMetazoa" id="HelroP165959"/>
    </source>
</evidence>
<keyword evidence="9" id="KW-1185">Reference proteome</keyword>
<dbReference type="OMA" id="MIAVICV"/>
<dbReference type="PANTHER" id="PTHR11132">
    <property type="entry name" value="SOLUTE CARRIER FAMILY 35"/>
    <property type="match status" value="1"/>
</dbReference>
<dbReference type="GeneID" id="20201283"/>
<evidence type="ECO:0000256" key="1">
    <source>
        <dbReference type="ARBA" id="ARBA00004141"/>
    </source>
</evidence>
<sequence>MMYHIQPWMILSLLPLSSGFEAMKLATSEQAFAFQDEHQVIFNMGILLFGAVLAFMLEYSEFMVVSQSSGLTLSIAGIFKEVLTLLLAAFINGDEMSLVNAVGLLMCLAGIVLHVLFKYKQTANYHNNKLLGDQKFSLVRPPCKKRKVK</sequence>
<dbReference type="EnsemblMetazoa" id="HelroT165959">
    <property type="protein sequence ID" value="HelroP165959"/>
    <property type="gene ID" value="HelroG165959"/>
</dbReference>
<dbReference type="eggNOG" id="KOG1443">
    <property type="taxonomic scope" value="Eukaryota"/>
</dbReference>
<dbReference type="KEGG" id="hro:HELRODRAFT_165959"/>
<name>T1EXI3_HELRO</name>
<dbReference type="InParanoid" id="T1EXI3"/>
<dbReference type="OrthoDB" id="18894at2759"/>
<gene>
    <name evidence="8" type="primary">20201283</name>
    <name evidence="7" type="ORF">HELRODRAFT_165959</name>
</gene>
<evidence type="ECO:0000256" key="4">
    <source>
        <dbReference type="ARBA" id="ARBA00023136"/>
    </source>
</evidence>
<dbReference type="InterPro" id="IPR050186">
    <property type="entry name" value="TPT_transporter"/>
</dbReference>
<keyword evidence="3 5" id="KW-1133">Transmembrane helix</keyword>
<dbReference type="RefSeq" id="XP_009031263.1">
    <property type="nucleotide sequence ID" value="XM_009033015.1"/>
</dbReference>
<dbReference type="HOGENOM" id="CLU_1751721_0_0_1"/>
<feature type="transmembrane region" description="Helical" evidence="5">
    <location>
        <begin position="38"/>
        <end position="59"/>
    </location>
</feature>
<feature type="transmembrane region" description="Helical" evidence="5">
    <location>
        <begin position="97"/>
        <end position="117"/>
    </location>
</feature>
<evidence type="ECO:0000256" key="6">
    <source>
        <dbReference type="SAM" id="SignalP"/>
    </source>
</evidence>
<keyword evidence="2 5" id="KW-0812">Transmembrane</keyword>
<evidence type="ECO:0000256" key="5">
    <source>
        <dbReference type="SAM" id="Phobius"/>
    </source>
</evidence>
<dbReference type="STRING" id="6412.T1EXI3"/>
<dbReference type="AlphaFoldDB" id="T1EXI3"/>
<dbReference type="Proteomes" id="UP000015101">
    <property type="component" value="Unassembled WGS sequence"/>
</dbReference>
<keyword evidence="6" id="KW-0732">Signal</keyword>
<evidence type="ECO:0000313" key="7">
    <source>
        <dbReference type="EMBL" id="ESN90307.1"/>
    </source>
</evidence>
<dbReference type="EMBL" id="KB097753">
    <property type="protein sequence ID" value="ESN90307.1"/>
    <property type="molecule type" value="Genomic_DNA"/>
</dbReference>
<dbReference type="InterPro" id="IPR037185">
    <property type="entry name" value="EmrE-like"/>
</dbReference>
<dbReference type="CTD" id="20201283"/>
<evidence type="ECO:0000256" key="3">
    <source>
        <dbReference type="ARBA" id="ARBA00022989"/>
    </source>
</evidence>
<evidence type="ECO:0008006" key="10">
    <source>
        <dbReference type="Google" id="ProtNLM"/>
    </source>
</evidence>
<reference evidence="8" key="3">
    <citation type="submission" date="2015-06" db="UniProtKB">
        <authorList>
            <consortium name="EnsemblMetazoa"/>
        </authorList>
    </citation>
    <scope>IDENTIFICATION</scope>
</reference>
<comment type="subcellular location">
    <subcellularLocation>
        <location evidence="1">Membrane</location>
        <topology evidence="1">Multi-pass membrane protein</topology>
    </subcellularLocation>
</comment>
<evidence type="ECO:0000256" key="2">
    <source>
        <dbReference type="ARBA" id="ARBA00022692"/>
    </source>
</evidence>
<organism evidence="8 9">
    <name type="scientific">Helobdella robusta</name>
    <name type="common">Californian leech</name>
    <dbReference type="NCBI Taxonomy" id="6412"/>
    <lineage>
        <taxon>Eukaryota</taxon>
        <taxon>Metazoa</taxon>
        <taxon>Spiralia</taxon>
        <taxon>Lophotrochozoa</taxon>
        <taxon>Annelida</taxon>
        <taxon>Clitellata</taxon>
        <taxon>Hirudinea</taxon>
        <taxon>Rhynchobdellida</taxon>
        <taxon>Glossiphoniidae</taxon>
        <taxon>Helobdella</taxon>
    </lineage>
</organism>
<proteinExistence type="predicted"/>
<evidence type="ECO:0000313" key="9">
    <source>
        <dbReference type="Proteomes" id="UP000015101"/>
    </source>
</evidence>